<name>A0A6A5GIR6_CAERE</name>
<dbReference type="RefSeq" id="XP_053583323.1">
    <property type="nucleotide sequence ID" value="XM_053734410.1"/>
</dbReference>
<dbReference type="GeneID" id="78777305"/>
<dbReference type="Pfam" id="PF00646">
    <property type="entry name" value="F-box"/>
    <property type="match status" value="1"/>
</dbReference>
<dbReference type="GO" id="GO:0045087">
    <property type="term" value="P:innate immune response"/>
    <property type="evidence" value="ECO:0007669"/>
    <property type="project" value="TreeGrafter"/>
</dbReference>
<organism evidence="2 3">
    <name type="scientific">Caenorhabditis remanei</name>
    <name type="common">Caenorhabditis vulgaris</name>
    <dbReference type="NCBI Taxonomy" id="31234"/>
    <lineage>
        <taxon>Eukaryota</taxon>
        <taxon>Metazoa</taxon>
        <taxon>Ecdysozoa</taxon>
        <taxon>Nematoda</taxon>
        <taxon>Chromadorea</taxon>
        <taxon>Rhabditida</taxon>
        <taxon>Rhabditina</taxon>
        <taxon>Rhabditomorpha</taxon>
        <taxon>Rhabditoidea</taxon>
        <taxon>Rhabditidae</taxon>
        <taxon>Peloderinae</taxon>
        <taxon>Caenorhabditis</taxon>
    </lineage>
</organism>
<dbReference type="CTD" id="78777305"/>
<comment type="caution">
    <text evidence="2">The sequence shown here is derived from an EMBL/GenBank/DDBJ whole genome shotgun (WGS) entry which is preliminary data.</text>
</comment>
<dbReference type="AlphaFoldDB" id="A0A6A5GIR6"/>
<evidence type="ECO:0000313" key="2">
    <source>
        <dbReference type="EMBL" id="KAF1755090.1"/>
    </source>
</evidence>
<gene>
    <name evidence="2" type="ORF">GCK72_021658</name>
</gene>
<dbReference type="InterPro" id="IPR036047">
    <property type="entry name" value="F-box-like_dom_sf"/>
</dbReference>
<reference evidence="2 3" key="1">
    <citation type="submission" date="2019-12" db="EMBL/GenBank/DDBJ databases">
        <title>Chromosome-level assembly of the Caenorhabditis remanei genome.</title>
        <authorList>
            <person name="Teterina A.A."/>
            <person name="Willis J.H."/>
            <person name="Phillips P.C."/>
        </authorList>
    </citation>
    <scope>NUCLEOTIDE SEQUENCE [LARGE SCALE GENOMIC DNA]</scope>
    <source>
        <strain evidence="2 3">PX506</strain>
        <tissue evidence="2">Whole organism</tissue>
    </source>
</reference>
<dbReference type="InterPro" id="IPR041426">
    <property type="entry name" value="Mos1_HTH"/>
</dbReference>
<dbReference type="InterPro" id="IPR001810">
    <property type="entry name" value="F-box_dom"/>
</dbReference>
<evidence type="ECO:0000313" key="3">
    <source>
        <dbReference type="Proteomes" id="UP000483820"/>
    </source>
</evidence>
<dbReference type="Pfam" id="PF17906">
    <property type="entry name" value="HTH_48"/>
    <property type="match status" value="1"/>
</dbReference>
<dbReference type="CDD" id="cd22150">
    <property type="entry name" value="F-box_CeFBXA-like"/>
    <property type="match status" value="1"/>
</dbReference>
<protein>
    <recommendedName>
        <fullName evidence="1">F-box domain-containing protein</fullName>
    </recommendedName>
</protein>
<dbReference type="PANTHER" id="PTHR23015:SF4">
    <property type="entry name" value="DUF38 DOMAIN-CONTAINING PROTEIN-RELATED"/>
    <property type="match status" value="1"/>
</dbReference>
<feature type="domain" description="F-box" evidence="1">
    <location>
        <begin position="57"/>
        <end position="100"/>
    </location>
</feature>
<dbReference type="PANTHER" id="PTHR23015">
    <property type="entry name" value="UNCHARACTERIZED C.ELEGANS PROTEIN"/>
    <property type="match status" value="1"/>
</dbReference>
<dbReference type="SUPFAM" id="SSF81383">
    <property type="entry name" value="F-box domain"/>
    <property type="match status" value="1"/>
</dbReference>
<dbReference type="InterPro" id="IPR040161">
    <property type="entry name" value="FB224"/>
</dbReference>
<dbReference type="SMART" id="SM00256">
    <property type="entry name" value="FBOX"/>
    <property type="match status" value="1"/>
</dbReference>
<dbReference type="KEGG" id="crq:GCK72_021658"/>
<sequence length="254" mass="30077">MTICSFILHDVLLEKPIEKSFFELSGIFENEKMSYSDFKYWYNKFLCGNFGMEDERRPEFSTLPVHIIERIVEKLELKEIMILRNVSKSLRNLVDQKEKFPCELIEIECNRDYIRCRFDNEDVIYASTSWTMPTDIDNWKYGHAKVIRCVDYQKIACEQLKYVLMKRNLRLNRLCIGYESNITTYSKLKCFETLFNSIGRMIVAKKVIIEVHGPAMTINMLSLVDPGTLKCIELKCFERPFAFGYEHWSTEKVT</sequence>
<accession>A0A6A5GIR6</accession>
<dbReference type="PROSITE" id="PS50181">
    <property type="entry name" value="FBOX"/>
    <property type="match status" value="1"/>
</dbReference>
<dbReference type="EMBL" id="WUAV01000005">
    <property type="protein sequence ID" value="KAF1755090.1"/>
    <property type="molecule type" value="Genomic_DNA"/>
</dbReference>
<proteinExistence type="predicted"/>
<evidence type="ECO:0000259" key="1">
    <source>
        <dbReference type="PROSITE" id="PS50181"/>
    </source>
</evidence>
<dbReference type="Proteomes" id="UP000483820">
    <property type="component" value="Chromosome V"/>
</dbReference>